<reference evidence="1" key="1">
    <citation type="submission" date="2021-02" db="EMBL/GenBank/DDBJ databases">
        <authorList>
            <consortium name="DOE Joint Genome Institute"/>
            <person name="Ahrendt S."/>
            <person name="Looney B.P."/>
            <person name="Miyauchi S."/>
            <person name="Morin E."/>
            <person name="Drula E."/>
            <person name="Courty P.E."/>
            <person name="Chicoki N."/>
            <person name="Fauchery L."/>
            <person name="Kohler A."/>
            <person name="Kuo A."/>
            <person name="Labutti K."/>
            <person name="Pangilinan J."/>
            <person name="Lipzen A."/>
            <person name="Riley R."/>
            <person name="Andreopoulos W."/>
            <person name="He G."/>
            <person name="Johnson J."/>
            <person name="Barry K.W."/>
            <person name="Grigoriev I.V."/>
            <person name="Nagy L."/>
            <person name="Hibbett D."/>
            <person name="Henrissat B."/>
            <person name="Matheny P.B."/>
            <person name="Labbe J."/>
            <person name="Martin F."/>
        </authorList>
    </citation>
    <scope>NUCLEOTIDE SEQUENCE</scope>
    <source>
        <strain evidence="1">EC-137</strain>
    </source>
</reference>
<accession>A0ACB8QI64</accession>
<dbReference type="EMBL" id="MU273577">
    <property type="protein sequence ID" value="KAI0031511.1"/>
    <property type="molecule type" value="Genomic_DNA"/>
</dbReference>
<protein>
    <submittedName>
        <fullName evidence="1">Uncharacterized protein</fullName>
    </submittedName>
</protein>
<sequence>MARIEMPLMFGFISWTFGPKDASEYFAARLQIGQPAVVEVDKDKDKAIYIYSTSLVHRYTQYNRETNEGVPPFLLDYYVEDGCSVVRQKIYTTRHETKGLQLPIFFFEDGQPVGISLRRASGHDTYGLRGAKEEAPLGLSPPKVTTFRLHEAVPAQCPDTDVTHLWHDLQKQWWRFRLIPGKAEKARGVREAGAAKGGQLGEVGTYRGEGLLASGPQNMYGSRSSQHQNGVATPLELADRTVIADGERGHRGERRVPDSRAAAQRGLRARYKRQFSGFWKNRDASAQWRNKRLLYRMADGRTEEDIQIMHPEIVLEFSPLEIIAEQEASQLRKTRKLDTYESRQFIIMGFSDLTHPGLFISSSHLPRSTTKYTSLTTMHNAPSHYLTDHCLALMMGPDMALRYISALLRTDANMLLHIIIPYVTSSHPYVQKMFIVPTSRFPAPQNARQLVLGREKYWVLDYIPDPQFGVVIQQPIYTPSSHGVQREGLLSPIFFWKTDGTLGIPLVHASAKMTHTLAENQYRINVRGKTTTKFIITMQWPGYEAFERQVELQDSKHEPITHGRLATRVGNFLDDFLTVR</sequence>
<gene>
    <name evidence="1" type="ORF">K488DRAFT_71339</name>
</gene>
<keyword evidence="2" id="KW-1185">Reference proteome</keyword>
<dbReference type="Proteomes" id="UP000814128">
    <property type="component" value="Unassembled WGS sequence"/>
</dbReference>
<evidence type="ECO:0000313" key="2">
    <source>
        <dbReference type="Proteomes" id="UP000814128"/>
    </source>
</evidence>
<organism evidence="1 2">
    <name type="scientific">Vararia minispora EC-137</name>
    <dbReference type="NCBI Taxonomy" id="1314806"/>
    <lineage>
        <taxon>Eukaryota</taxon>
        <taxon>Fungi</taxon>
        <taxon>Dikarya</taxon>
        <taxon>Basidiomycota</taxon>
        <taxon>Agaricomycotina</taxon>
        <taxon>Agaricomycetes</taxon>
        <taxon>Russulales</taxon>
        <taxon>Lachnocladiaceae</taxon>
        <taxon>Vararia</taxon>
    </lineage>
</organism>
<proteinExistence type="predicted"/>
<evidence type="ECO:0000313" key="1">
    <source>
        <dbReference type="EMBL" id="KAI0031511.1"/>
    </source>
</evidence>
<comment type="caution">
    <text evidence="1">The sequence shown here is derived from an EMBL/GenBank/DDBJ whole genome shotgun (WGS) entry which is preliminary data.</text>
</comment>
<reference evidence="1" key="2">
    <citation type="journal article" date="2022" name="New Phytol.">
        <title>Evolutionary transition to the ectomycorrhizal habit in the genomes of a hyperdiverse lineage of mushroom-forming fungi.</title>
        <authorList>
            <person name="Looney B."/>
            <person name="Miyauchi S."/>
            <person name="Morin E."/>
            <person name="Drula E."/>
            <person name="Courty P.E."/>
            <person name="Kohler A."/>
            <person name="Kuo A."/>
            <person name="LaButti K."/>
            <person name="Pangilinan J."/>
            <person name="Lipzen A."/>
            <person name="Riley R."/>
            <person name="Andreopoulos W."/>
            <person name="He G."/>
            <person name="Johnson J."/>
            <person name="Nolan M."/>
            <person name="Tritt A."/>
            <person name="Barry K.W."/>
            <person name="Grigoriev I.V."/>
            <person name="Nagy L.G."/>
            <person name="Hibbett D."/>
            <person name="Henrissat B."/>
            <person name="Matheny P.B."/>
            <person name="Labbe J."/>
            <person name="Martin F.M."/>
        </authorList>
    </citation>
    <scope>NUCLEOTIDE SEQUENCE</scope>
    <source>
        <strain evidence="1">EC-137</strain>
    </source>
</reference>
<name>A0ACB8QI64_9AGAM</name>